<feature type="domain" description="Ferritin/DPS" evidence="3">
    <location>
        <begin position="30"/>
        <end position="165"/>
    </location>
</feature>
<dbReference type="Proteomes" id="UP001302494">
    <property type="component" value="Chromosome"/>
</dbReference>
<dbReference type="InterPro" id="IPR009078">
    <property type="entry name" value="Ferritin-like_SF"/>
</dbReference>
<evidence type="ECO:0000313" key="5">
    <source>
        <dbReference type="Proteomes" id="UP001302494"/>
    </source>
</evidence>
<dbReference type="RefSeq" id="WP_376753570.1">
    <property type="nucleotide sequence ID" value="NZ_CP116968.1"/>
</dbReference>
<dbReference type="EMBL" id="CP116968">
    <property type="protein sequence ID" value="WNM64153.1"/>
    <property type="molecule type" value="Genomic_DNA"/>
</dbReference>
<evidence type="ECO:0000259" key="3">
    <source>
        <dbReference type="Pfam" id="PF00210"/>
    </source>
</evidence>
<dbReference type="KEGG" id="nneo:PQG83_04135"/>
<dbReference type="Gene3D" id="1.20.1260.10">
    <property type="match status" value="1"/>
</dbReference>
<dbReference type="AlphaFoldDB" id="A0AA96JY59"/>
<dbReference type="GO" id="GO:0006879">
    <property type="term" value="P:intracellular iron ion homeostasis"/>
    <property type="evidence" value="ECO:0007669"/>
    <property type="project" value="UniProtKB-KW"/>
</dbReference>
<dbReference type="InterPro" id="IPR012347">
    <property type="entry name" value="Ferritin-like"/>
</dbReference>
<dbReference type="Pfam" id="PF00210">
    <property type="entry name" value="Ferritin"/>
    <property type="match status" value="1"/>
</dbReference>
<dbReference type="InterPro" id="IPR008331">
    <property type="entry name" value="Ferritin_DPS_dom"/>
</dbReference>
<dbReference type="PANTHER" id="PTHR30295">
    <property type="entry name" value="BACTERIOFERRITIN"/>
    <property type="match status" value="1"/>
</dbReference>
<dbReference type="PANTHER" id="PTHR30295:SF1">
    <property type="entry name" value="DNA PROTECTION DURING STARVATION PROTEIN"/>
    <property type="match status" value="1"/>
</dbReference>
<sequence length="179" mass="20105">MKTPRARERKGLKNSTITSGFKDKANMVVKLLNEALATEIVCVLRYKRHYFMAAGISSFSAKAEFLQHALEEQAHADQLAERIVQIGGEPNLAPEGFLNRSYPEYVEGESLREMITKDLIAKRMAINSYRAWVASIGAYDPTTCKILEGILAQEEEHAEDRASLLKILGPEVMSHRPTR</sequence>
<keyword evidence="5" id="KW-1185">Reference proteome</keyword>
<protein>
    <submittedName>
        <fullName evidence="4">Ferritin-like domain-containing protein</fullName>
    </submittedName>
</protein>
<dbReference type="InterPro" id="IPR014490">
    <property type="entry name" value="Dps-like"/>
</dbReference>
<dbReference type="SUPFAM" id="SSF47240">
    <property type="entry name" value="Ferritin-like"/>
    <property type="match status" value="1"/>
</dbReference>
<evidence type="ECO:0000256" key="1">
    <source>
        <dbReference type="ARBA" id="ARBA00022434"/>
    </source>
</evidence>
<accession>A0AA96JY59</accession>
<dbReference type="PIRSF" id="PIRSF018063">
    <property type="entry name" value="Ferrtn_UCP018063"/>
    <property type="match status" value="1"/>
</dbReference>
<dbReference type="GO" id="GO:0005829">
    <property type="term" value="C:cytosol"/>
    <property type="evidence" value="ECO:0007669"/>
    <property type="project" value="TreeGrafter"/>
</dbReference>
<name>A0AA96JY59_9BACT</name>
<keyword evidence="2" id="KW-0408">Iron</keyword>
<dbReference type="GO" id="GO:0008199">
    <property type="term" value="F:ferric iron binding"/>
    <property type="evidence" value="ECO:0007669"/>
    <property type="project" value="InterPro"/>
</dbReference>
<evidence type="ECO:0000313" key="4">
    <source>
        <dbReference type="EMBL" id="WNM64153.1"/>
    </source>
</evidence>
<keyword evidence="1" id="KW-0409">Iron storage</keyword>
<dbReference type="GO" id="GO:0020037">
    <property type="term" value="F:heme binding"/>
    <property type="evidence" value="ECO:0007669"/>
    <property type="project" value="TreeGrafter"/>
</dbReference>
<dbReference type="GO" id="GO:0004322">
    <property type="term" value="F:ferroxidase activity"/>
    <property type="evidence" value="ECO:0007669"/>
    <property type="project" value="TreeGrafter"/>
</dbReference>
<organism evidence="4 5">
    <name type="scientific">Candidatus Nitrospira neomarina</name>
    <dbReference type="NCBI Taxonomy" id="3020899"/>
    <lineage>
        <taxon>Bacteria</taxon>
        <taxon>Pseudomonadati</taxon>
        <taxon>Nitrospirota</taxon>
        <taxon>Nitrospiria</taxon>
        <taxon>Nitrospirales</taxon>
        <taxon>Nitrospiraceae</taxon>
        <taxon>Nitrospira</taxon>
    </lineage>
</organism>
<gene>
    <name evidence="4" type="ORF">PQG83_04135</name>
</gene>
<reference evidence="4 5" key="1">
    <citation type="submission" date="2023-01" db="EMBL/GenBank/DDBJ databases">
        <title>Cultivation and genomic characterization of new, ubiquitous marine nitrite-oxidizing bacteria from the Nitrospirales.</title>
        <authorList>
            <person name="Mueller A.J."/>
            <person name="Daebeler A."/>
            <person name="Herbold C.W."/>
            <person name="Kirkegaard R.H."/>
            <person name="Daims H."/>
        </authorList>
    </citation>
    <scope>NUCLEOTIDE SEQUENCE [LARGE SCALE GENOMIC DNA]</scope>
    <source>
        <strain evidence="4 5">DK</strain>
    </source>
</reference>
<proteinExistence type="predicted"/>
<dbReference type="CDD" id="cd00657">
    <property type="entry name" value="Ferritin_like"/>
    <property type="match status" value="1"/>
</dbReference>
<evidence type="ECO:0000256" key="2">
    <source>
        <dbReference type="ARBA" id="ARBA00023004"/>
    </source>
</evidence>